<reference evidence="2 3" key="1">
    <citation type="journal article" date="2016" name="Eur. J. Clin. Microbiol. Infect. Dis.">
        <title>Whole genome sequencing as a tool for phylogenetic analysis of clinical strains of Mitis group streptococci.</title>
        <authorList>
            <person name="Rasmussen L.H."/>
            <person name="Dargis R."/>
            <person name="Hojholt K."/>
            <person name="Christensen J.J."/>
            <person name="Skovgaard O."/>
            <person name="Justesen U.S."/>
            <person name="Rosenvinge F.S."/>
            <person name="Moser C."/>
            <person name="Lukjancenko O."/>
            <person name="Rasmussen S."/>
            <person name="Nielsen X.C."/>
        </authorList>
    </citation>
    <scope>NUCLEOTIDE SEQUENCE [LARGE SCALE GENOMIC DNA]</scope>
    <source>
        <strain evidence="2 3">OD_317805_11</strain>
    </source>
</reference>
<dbReference type="InterPro" id="IPR018337">
    <property type="entry name" value="Cell_wall/Cho-bd_repeat"/>
</dbReference>
<dbReference type="Pfam" id="PF19085">
    <property type="entry name" value="Choline_bind_2"/>
    <property type="match status" value="1"/>
</dbReference>
<dbReference type="RefSeq" id="WP_084889323.1">
    <property type="nucleotide sequence ID" value="NZ_NCVK01000003.1"/>
</dbReference>
<protein>
    <submittedName>
        <fullName evidence="2">Cell wall-binding protein</fullName>
    </submittedName>
</protein>
<dbReference type="Proteomes" id="UP000193517">
    <property type="component" value="Unassembled WGS sequence"/>
</dbReference>
<evidence type="ECO:0000313" key="2">
    <source>
        <dbReference type="EMBL" id="ORP05050.1"/>
    </source>
</evidence>
<comment type="caution">
    <text evidence="2">The sequence shown here is derived from an EMBL/GenBank/DDBJ whole genome shotgun (WGS) entry which is preliminary data.</text>
</comment>
<dbReference type="AlphaFoldDB" id="A0A1X1L0B4"/>
<organism evidence="2 3">
    <name type="scientific">Streptococcus mitis</name>
    <dbReference type="NCBI Taxonomy" id="28037"/>
    <lineage>
        <taxon>Bacteria</taxon>
        <taxon>Bacillati</taxon>
        <taxon>Bacillota</taxon>
        <taxon>Bacilli</taxon>
        <taxon>Lactobacillales</taxon>
        <taxon>Streptococcaceae</taxon>
        <taxon>Streptococcus</taxon>
        <taxon>Streptococcus mitis group</taxon>
    </lineage>
</organism>
<proteinExistence type="predicted"/>
<keyword evidence="1" id="KW-0677">Repeat</keyword>
<dbReference type="EMBL" id="NCVK01000003">
    <property type="protein sequence ID" value="ORP05050.1"/>
    <property type="molecule type" value="Genomic_DNA"/>
</dbReference>
<dbReference type="Gene3D" id="2.10.270.10">
    <property type="entry name" value="Cholin Binding"/>
    <property type="match status" value="1"/>
</dbReference>
<accession>A0A1X1L0B4</accession>
<dbReference type="OrthoDB" id="2230642at2"/>
<gene>
    <name evidence="2" type="ORF">B7695_00740</name>
</gene>
<dbReference type="SUPFAM" id="SSF69360">
    <property type="entry name" value="Cell wall binding repeat"/>
    <property type="match status" value="1"/>
</dbReference>
<evidence type="ECO:0000313" key="3">
    <source>
        <dbReference type="Proteomes" id="UP000193517"/>
    </source>
</evidence>
<name>A0A1X1L0B4_STRMT</name>
<sequence length="338" mass="37860">MKLKHVLTGSVMGLSLVTAGVITTSVLPTSSVEAAEYRKIYADVTAQMGLDGNLYLEIVGERPDVTVATGQYKAVEILEANTGRVVNPNTFIVINPVTNGEAKKNVGRAKLKLSFLNGNPYPDGTYLVSFKDLVLSHESGYFTLVGAIKLTIKDGEFVKYEKVNLKPTSTPTPEPKTPEQPSGKNGWVGRSYYQHGQKVISKWIYDSQYKSYFYLNAAGEYVENAWVGNYYLKSGGYMAKSEWIYDGNYGSYYYLTSEGSYARNAWSGSYYLKSNGKMANSEWIYDNNYKSYYYLTSEGSYARNKWVGDYYLKSDGKMAVSERTPDGYRVDGSGKWIK</sequence>
<evidence type="ECO:0000256" key="1">
    <source>
        <dbReference type="ARBA" id="ARBA00022737"/>
    </source>
</evidence>